<dbReference type="GO" id="GO:0000171">
    <property type="term" value="F:ribonuclease MRP activity"/>
    <property type="evidence" value="ECO:0007669"/>
    <property type="project" value="TreeGrafter"/>
</dbReference>
<feature type="non-terminal residue" evidence="1">
    <location>
        <position position="127"/>
    </location>
</feature>
<organism evidence="1 2">
    <name type="scientific">Acromyrmex charruanus</name>
    <dbReference type="NCBI Taxonomy" id="2715315"/>
    <lineage>
        <taxon>Eukaryota</taxon>
        <taxon>Metazoa</taxon>
        <taxon>Ecdysozoa</taxon>
        <taxon>Arthropoda</taxon>
        <taxon>Hexapoda</taxon>
        <taxon>Insecta</taxon>
        <taxon>Pterygota</taxon>
        <taxon>Neoptera</taxon>
        <taxon>Endopterygota</taxon>
        <taxon>Hymenoptera</taxon>
        <taxon>Apocrita</taxon>
        <taxon>Aculeata</taxon>
        <taxon>Formicoidea</taxon>
        <taxon>Formicidae</taxon>
        <taxon>Myrmicinae</taxon>
        <taxon>Acromyrmex</taxon>
    </lineage>
</organism>
<dbReference type="GO" id="GO:0030681">
    <property type="term" value="C:multimeric ribonuclease P complex"/>
    <property type="evidence" value="ECO:0007669"/>
    <property type="project" value="TreeGrafter"/>
</dbReference>
<dbReference type="GO" id="GO:0000172">
    <property type="term" value="C:ribonuclease MRP complex"/>
    <property type="evidence" value="ECO:0007669"/>
    <property type="project" value="TreeGrafter"/>
</dbReference>
<evidence type="ECO:0000313" key="2">
    <source>
        <dbReference type="Proteomes" id="UP000669903"/>
    </source>
</evidence>
<keyword evidence="2" id="KW-1185">Reference proteome</keyword>
<dbReference type="PANTHER" id="PTHR15396:SF1">
    <property type="entry name" value="RIBONUCLEASE P PROTEIN SUBUNIT P40"/>
    <property type="match status" value="1"/>
</dbReference>
<dbReference type="InterPro" id="IPR013893">
    <property type="entry name" value="RNase_P_Rpp40"/>
</dbReference>
<evidence type="ECO:0000313" key="1">
    <source>
        <dbReference type="EMBL" id="KAG5330519.1"/>
    </source>
</evidence>
<protein>
    <submittedName>
        <fullName evidence="1">RPP40 protein</fullName>
    </submittedName>
</protein>
<dbReference type="PANTHER" id="PTHR15396">
    <property type="entry name" value="RIBONUCLEASE P PROTEIN SUBUNIT P40"/>
    <property type="match status" value="1"/>
</dbReference>
<dbReference type="GO" id="GO:0001682">
    <property type="term" value="P:tRNA 5'-leader removal"/>
    <property type="evidence" value="ECO:0007669"/>
    <property type="project" value="InterPro"/>
</dbReference>
<proteinExistence type="predicted"/>
<dbReference type="AlphaFoldDB" id="A0A836FBT4"/>
<comment type="caution">
    <text evidence="1">The sequence shown here is derived from an EMBL/GenBank/DDBJ whole genome shotgun (WGS) entry which is preliminary data.</text>
</comment>
<dbReference type="Proteomes" id="UP000669903">
    <property type="component" value="Unassembled WGS sequence"/>
</dbReference>
<name>A0A836FBT4_9HYME</name>
<accession>A0A836FBT4</accession>
<reference evidence="1" key="1">
    <citation type="submission" date="2020-03" db="EMBL/GenBank/DDBJ databases">
        <title>Relaxed selection underlies rapid genomic changes in the transitions from sociality to social parasitism in ants.</title>
        <authorList>
            <person name="Bi X."/>
        </authorList>
    </citation>
    <scope>NUCLEOTIDE SEQUENCE</scope>
    <source>
        <strain evidence="1">BGI-DK2014a</strain>
        <tissue evidence="1">Whole body</tissue>
    </source>
</reference>
<gene>
    <name evidence="1" type="primary">Rpp40_0</name>
    <name evidence="1" type="ORF">G6Z76_0009616</name>
</gene>
<dbReference type="GO" id="GO:0000447">
    <property type="term" value="P:endonucleolytic cleavage in ITS1 to separate SSU-rRNA from 5.8S rRNA and LSU-rRNA from tricistronic rRNA transcript (SSU-rRNA, 5.8S rRNA, LSU-rRNA)"/>
    <property type="evidence" value="ECO:0007669"/>
    <property type="project" value="TreeGrafter"/>
</dbReference>
<dbReference type="GO" id="GO:0004526">
    <property type="term" value="F:ribonuclease P activity"/>
    <property type="evidence" value="ECO:0007669"/>
    <property type="project" value="TreeGrafter"/>
</dbReference>
<sequence length="127" mass="14632">MLCPETWNFEPLPHYTTILHLNVMKNANAIELVKSHYFNHSISMVLPDTVTVPQNLHNCLSKDTDYYRINKLHVNDLLNIEFIEAFVKKAHDPDPQHSRGLVVGRNTLDNANADDTVTFKLYNLKCI</sequence>
<feature type="non-terminal residue" evidence="1">
    <location>
        <position position="1"/>
    </location>
</feature>
<dbReference type="EMBL" id="JAANIC010005820">
    <property type="protein sequence ID" value="KAG5330519.1"/>
    <property type="molecule type" value="Genomic_DNA"/>
</dbReference>